<dbReference type="Proteomes" id="UP000293045">
    <property type="component" value="Unassembled WGS sequence"/>
</dbReference>
<evidence type="ECO:0000313" key="1">
    <source>
        <dbReference type="EMBL" id="TBU06289.1"/>
    </source>
</evidence>
<proteinExistence type="predicted"/>
<comment type="caution">
    <text evidence="1">The sequence shown here is derived from an EMBL/GenBank/DDBJ whole genome shotgun (WGS) entry which is preliminary data.</text>
</comment>
<dbReference type="EMBL" id="PIXR01000520">
    <property type="protein sequence ID" value="TBU06289.1"/>
    <property type="molecule type" value="Genomic_DNA"/>
</dbReference>
<dbReference type="VEuPathDB" id="MicrosporidiaDB:CWI36_0035p0110"/>
<accession>A0A4Q9LE78</accession>
<sequence>MTTPEKILIKKYEEIRVDTRIKTDDNIQNNRLDIYILDKRKYKIILIEVGITFQDIFKWNYDLLANELGLIYRFCVDIIPYVMIWEGLRENNTKSCLKRLQIPINLET</sequence>
<dbReference type="VEuPathDB" id="MicrosporidiaDB:CWI39_0520p0020"/>
<reference evidence="1 2" key="1">
    <citation type="submission" date="2017-12" db="EMBL/GenBank/DDBJ databases">
        <authorList>
            <person name="Pombert J.-F."/>
            <person name="Haag K.L."/>
            <person name="Ebert D."/>
        </authorList>
    </citation>
    <scope>NUCLEOTIDE SEQUENCE [LARGE SCALE GENOMIC DNA]</scope>
    <source>
        <strain evidence="1">IL-BN-2</strain>
    </source>
</reference>
<protein>
    <submittedName>
        <fullName evidence="1">Uncharacterized protein</fullName>
    </submittedName>
</protein>
<organism evidence="1 2">
    <name type="scientific">Hamiltosporidium magnivora</name>
    <dbReference type="NCBI Taxonomy" id="148818"/>
    <lineage>
        <taxon>Eukaryota</taxon>
        <taxon>Fungi</taxon>
        <taxon>Fungi incertae sedis</taxon>
        <taxon>Microsporidia</taxon>
        <taxon>Dubosqiidae</taxon>
        <taxon>Hamiltosporidium</taxon>
    </lineage>
</organism>
<evidence type="ECO:0000313" key="2">
    <source>
        <dbReference type="Proteomes" id="UP000293045"/>
    </source>
</evidence>
<name>A0A4Q9LE78_9MICR</name>
<dbReference type="AlphaFoldDB" id="A0A4Q9LE78"/>
<gene>
    <name evidence="1" type="ORF">CWI39_0520p0020</name>
</gene>